<feature type="domain" description="NAD(P)-binding" evidence="1">
    <location>
        <begin position="10"/>
        <end position="183"/>
    </location>
</feature>
<dbReference type="EMBL" id="CP114014">
    <property type="protein sequence ID" value="XAY05728.1"/>
    <property type="molecule type" value="Genomic_DNA"/>
</dbReference>
<name>A0AAU7AVU6_9ACTN</name>
<dbReference type="InterPro" id="IPR052718">
    <property type="entry name" value="NmrA-type_oxidoreductase"/>
</dbReference>
<reference evidence="2" key="1">
    <citation type="submission" date="2022-12" db="EMBL/GenBank/DDBJ databases">
        <title>Paraconexibacter alkalitolerans sp. nov. and Baekduia alba sp. nov., isolated from soil and emended description of the genera Paraconexibacter (Chun et al., 2020) and Baekduia (An et al., 2020).</title>
        <authorList>
            <person name="Vieira S."/>
            <person name="Huber K.J."/>
            <person name="Geppert A."/>
            <person name="Wolf J."/>
            <person name="Neumann-Schaal M."/>
            <person name="Muesken M."/>
            <person name="Overmann J."/>
        </authorList>
    </citation>
    <scope>NUCLEOTIDE SEQUENCE</scope>
    <source>
        <strain evidence="2">AEG42_29</strain>
    </source>
</reference>
<evidence type="ECO:0000313" key="2">
    <source>
        <dbReference type="EMBL" id="XAY05728.1"/>
    </source>
</evidence>
<dbReference type="Gene3D" id="3.40.50.720">
    <property type="entry name" value="NAD(P)-binding Rossmann-like Domain"/>
    <property type="match status" value="1"/>
</dbReference>
<dbReference type="PANTHER" id="PTHR47129:SF1">
    <property type="entry name" value="NMRA-LIKE DOMAIN-CONTAINING PROTEIN"/>
    <property type="match status" value="1"/>
</dbReference>
<gene>
    <name evidence="2" type="ORF">DSM112329_02586</name>
</gene>
<dbReference type="KEGG" id="parq:DSM112329_02586"/>
<dbReference type="InterPro" id="IPR016040">
    <property type="entry name" value="NAD(P)-bd_dom"/>
</dbReference>
<sequence>MTEQLIGVTGATGGIGGRVAARLAAAGVAQRLIVRDAARAPELDGAEVRAAPGGYGAAGQFAAALEGVHTLLLVSAAEAPDRLEQHRSAVGAAAAAGVRHLVYVSFLGAAEHATFTLARDHHHTEAAIRDAGLPFTFLRDSLYLDFVPGLVGPDGVLRGPAGKGQVGAVARDDVADAAVAVLTGSGHEGRTYDLTGPEAFTLADAAELMADHSGKPIAFHNEALQEAFESRMDPEVPDFMIDAWVTTYLAIKEGEFATVSTAVKDLTGRDPVGLREILDRYPGSLDHVRST</sequence>
<dbReference type="PANTHER" id="PTHR47129">
    <property type="entry name" value="QUINONE OXIDOREDUCTASE 2"/>
    <property type="match status" value="1"/>
</dbReference>
<dbReference type="InterPro" id="IPR036291">
    <property type="entry name" value="NAD(P)-bd_dom_sf"/>
</dbReference>
<protein>
    <recommendedName>
        <fullName evidence="1">NAD(P)-binding domain-containing protein</fullName>
    </recommendedName>
</protein>
<dbReference type="Gene3D" id="3.90.25.10">
    <property type="entry name" value="UDP-galactose 4-epimerase, domain 1"/>
    <property type="match status" value="1"/>
</dbReference>
<dbReference type="Pfam" id="PF13460">
    <property type="entry name" value="NAD_binding_10"/>
    <property type="match status" value="1"/>
</dbReference>
<accession>A0AAU7AVU6</accession>
<dbReference type="RefSeq" id="WP_354702231.1">
    <property type="nucleotide sequence ID" value="NZ_CP114014.1"/>
</dbReference>
<dbReference type="AlphaFoldDB" id="A0AAU7AVU6"/>
<dbReference type="SUPFAM" id="SSF51735">
    <property type="entry name" value="NAD(P)-binding Rossmann-fold domains"/>
    <property type="match status" value="1"/>
</dbReference>
<proteinExistence type="predicted"/>
<organism evidence="2">
    <name type="scientific">Paraconexibacter sp. AEG42_29</name>
    <dbReference type="NCBI Taxonomy" id="2997339"/>
    <lineage>
        <taxon>Bacteria</taxon>
        <taxon>Bacillati</taxon>
        <taxon>Actinomycetota</taxon>
        <taxon>Thermoleophilia</taxon>
        <taxon>Solirubrobacterales</taxon>
        <taxon>Paraconexibacteraceae</taxon>
        <taxon>Paraconexibacter</taxon>
    </lineage>
</organism>
<evidence type="ECO:0000259" key="1">
    <source>
        <dbReference type="Pfam" id="PF13460"/>
    </source>
</evidence>